<dbReference type="OrthoDB" id="994644at2"/>
<name>A0A4Y8SDH6_9SPHI</name>
<organism evidence="3 4">
    <name type="scientific">Mucilaginibacter psychrotolerans</name>
    <dbReference type="NCBI Taxonomy" id="1524096"/>
    <lineage>
        <taxon>Bacteria</taxon>
        <taxon>Pseudomonadati</taxon>
        <taxon>Bacteroidota</taxon>
        <taxon>Sphingobacteriia</taxon>
        <taxon>Sphingobacteriales</taxon>
        <taxon>Sphingobacteriaceae</taxon>
        <taxon>Mucilaginibacter</taxon>
    </lineage>
</organism>
<evidence type="ECO:0000256" key="2">
    <source>
        <dbReference type="SAM" id="SignalP"/>
    </source>
</evidence>
<keyword evidence="2" id="KW-0732">Signal</keyword>
<accession>A0A4Y8SDH6</accession>
<proteinExistence type="predicted"/>
<keyword evidence="1" id="KW-1133">Transmembrane helix</keyword>
<gene>
    <name evidence="3" type="ORF">E2R66_13710</name>
</gene>
<keyword evidence="1" id="KW-0812">Transmembrane</keyword>
<comment type="caution">
    <text evidence="3">The sequence shown here is derived from an EMBL/GenBank/DDBJ whole genome shotgun (WGS) entry which is preliminary data.</text>
</comment>
<evidence type="ECO:0000313" key="3">
    <source>
        <dbReference type="EMBL" id="TFF37133.1"/>
    </source>
</evidence>
<dbReference type="EMBL" id="SOZE01000012">
    <property type="protein sequence ID" value="TFF37133.1"/>
    <property type="molecule type" value="Genomic_DNA"/>
</dbReference>
<evidence type="ECO:0000256" key="1">
    <source>
        <dbReference type="SAM" id="Phobius"/>
    </source>
</evidence>
<dbReference type="RefSeq" id="WP_133231443.1">
    <property type="nucleotide sequence ID" value="NZ_SOZE01000012.1"/>
</dbReference>
<keyword evidence="4" id="KW-1185">Reference proteome</keyword>
<protein>
    <submittedName>
        <fullName evidence="3">DUF3999 family protein</fullName>
    </submittedName>
</protein>
<reference evidence="3 4" key="1">
    <citation type="journal article" date="2017" name="Int. J. Syst. Evol. Microbiol.">
        <title>Mucilaginibacterpsychrotolerans sp. nov., isolated from peatlands.</title>
        <authorList>
            <person name="Deng Y."/>
            <person name="Shen L."/>
            <person name="Xu B."/>
            <person name="Liu Y."/>
            <person name="Gu Z."/>
            <person name="Liu H."/>
            <person name="Zhou Y."/>
        </authorList>
    </citation>
    <scope>NUCLEOTIDE SEQUENCE [LARGE SCALE GENOMIC DNA]</scope>
    <source>
        <strain evidence="3 4">NH7-4</strain>
    </source>
</reference>
<dbReference type="Proteomes" id="UP000297540">
    <property type="component" value="Unassembled WGS sequence"/>
</dbReference>
<keyword evidence="1" id="KW-0472">Membrane</keyword>
<feature type="signal peptide" evidence="2">
    <location>
        <begin position="1"/>
        <end position="25"/>
    </location>
</feature>
<feature type="chain" id="PRO_5021230064" evidence="2">
    <location>
        <begin position="26"/>
        <end position="411"/>
    </location>
</feature>
<sequence length="411" mass="45679">MKVRKMRSKLLLSMLLMVAGTGAFAQRAKYMAELPQPAASGFYHIALPPQILAKANAGLSDVRITGPNGTTVPYLFGESLPIDKGTDVFVPFKQVGQVKQDTVTTFIVQNAAESTSIGQLVLKLRNMDVERRVILAGSDDLKNWYAIKEDITLTKAGDDAHSKGVYEQLLSFPSSNYNFYRIRVNNLRRDPVAIIEAGIYRSQMIEKPAYWPLEGLRFGQKDSAKVSRVFIKLADNYRVDRLWLSLAGAKYYQRAMRVYEVKGRYRNLLSETFITSSDETSLSLSAKTNLLALEIDNEDNAPLKVTKVAAFQLQQSLIAYLDAGKNYQLGFGDTTAVTPNYDLRFFADSVKKLDNARVIMPGPVKVNPQQPIAKPASKSFPAWALWAIIVAVLTALGAMTFKMTKEVGKRG</sequence>
<dbReference type="AlphaFoldDB" id="A0A4Y8SDH6"/>
<evidence type="ECO:0000313" key="4">
    <source>
        <dbReference type="Proteomes" id="UP000297540"/>
    </source>
</evidence>
<feature type="transmembrane region" description="Helical" evidence="1">
    <location>
        <begin position="380"/>
        <end position="401"/>
    </location>
</feature>